<keyword evidence="2 5" id="KW-0489">Methyltransferase</keyword>
<dbReference type="InterPro" id="IPR013216">
    <property type="entry name" value="Methyltransf_11"/>
</dbReference>
<gene>
    <name evidence="5" type="ORF">LGN22_28115</name>
</gene>
<evidence type="ECO:0000256" key="3">
    <source>
        <dbReference type="ARBA" id="ARBA00022679"/>
    </source>
</evidence>
<dbReference type="AlphaFoldDB" id="A0AAW4TLZ8"/>
<organism evidence="5 6">
    <name type="scientific">Burkholderia cenocepacia</name>
    <dbReference type="NCBI Taxonomy" id="95486"/>
    <lineage>
        <taxon>Bacteria</taxon>
        <taxon>Pseudomonadati</taxon>
        <taxon>Pseudomonadota</taxon>
        <taxon>Betaproteobacteria</taxon>
        <taxon>Burkholderiales</taxon>
        <taxon>Burkholderiaceae</taxon>
        <taxon>Burkholderia</taxon>
        <taxon>Burkholderia cepacia complex</taxon>
    </lineage>
</organism>
<name>A0AAW4TLZ8_9BURK</name>
<evidence type="ECO:0000259" key="4">
    <source>
        <dbReference type="Pfam" id="PF08241"/>
    </source>
</evidence>
<dbReference type="Proteomes" id="UP001199070">
    <property type="component" value="Unassembled WGS sequence"/>
</dbReference>
<feature type="domain" description="Methyltransferase type 11" evidence="4">
    <location>
        <begin position="131"/>
        <end position="224"/>
    </location>
</feature>
<evidence type="ECO:0000256" key="1">
    <source>
        <dbReference type="ARBA" id="ARBA00008361"/>
    </source>
</evidence>
<dbReference type="GO" id="GO:0008757">
    <property type="term" value="F:S-adenosylmethionine-dependent methyltransferase activity"/>
    <property type="evidence" value="ECO:0007669"/>
    <property type="project" value="InterPro"/>
</dbReference>
<dbReference type="PANTHER" id="PTHR44942">
    <property type="entry name" value="METHYLTRANSF_11 DOMAIN-CONTAINING PROTEIN"/>
    <property type="match status" value="1"/>
</dbReference>
<evidence type="ECO:0000313" key="5">
    <source>
        <dbReference type="EMBL" id="MCA8382780.1"/>
    </source>
</evidence>
<dbReference type="InterPro" id="IPR029063">
    <property type="entry name" value="SAM-dependent_MTases_sf"/>
</dbReference>
<comment type="similarity">
    <text evidence="1">Belongs to the methyltransferase superfamily.</text>
</comment>
<dbReference type="InterPro" id="IPR051052">
    <property type="entry name" value="Diverse_substrate_MTase"/>
</dbReference>
<protein>
    <submittedName>
        <fullName evidence="5">Class I SAM-dependent methyltransferase</fullName>
    </submittedName>
</protein>
<dbReference type="EMBL" id="JAIZTC010000009">
    <property type="protein sequence ID" value="MCA8382780.1"/>
    <property type="molecule type" value="Genomic_DNA"/>
</dbReference>
<dbReference type="CDD" id="cd02440">
    <property type="entry name" value="AdoMet_MTases"/>
    <property type="match status" value="1"/>
</dbReference>
<dbReference type="Gene3D" id="3.40.50.150">
    <property type="entry name" value="Vaccinia Virus protein VP39"/>
    <property type="match status" value="1"/>
</dbReference>
<evidence type="ECO:0000256" key="2">
    <source>
        <dbReference type="ARBA" id="ARBA00022603"/>
    </source>
</evidence>
<comment type="caution">
    <text evidence="5">The sequence shown here is derived from an EMBL/GenBank/DDBJ whole genome shotgun (WGS) entry which is preliminary data.</text>
</comment>
<keyword evidence="3" id="KW-0808">Transferase</keyword>
<dbReference type="RefSeq" id="WP_226135347.1">
    <property type="nucleotide sequence ID" value="NZ_JAIZTC010000009.1"/>
</dbReference>
<sequence>MVSTPSADIDCPVTQLDAELHSHDPTLSVERRRVVAAGHFETFDIVVWFVDNPLGGRALASRVLPTSEQSNGARMTSYAEIYLKDFHCRRAGATRRAYGNRPARSAQAAYPSSYHALANRVPNEAMSRTVLDLACGDGPLLQILNDRGHAATKLIGIDMSDGELSVARGILPHEIRLLNERAQAMSLDSGSVDYVLSHMALMLMDDIEQVVREIRRVLRDGGSFSAIVGRSFLTGKVGEVFLDIFKPIAKDQLTELRLGDARTRSEAGWQELLKPDFVDVAFEDIEIDWTPTPEQLWLDMLDTYDADRMSEAARAQFKSELLSAFAPMQGEDGTLQTGWGLRLVQATAA</sequence>
<proteinExistence type="inferred from homology"/>
<accession>A0AAW4TLZ8</accession>
<dbReference type="GO" id="GO:0032259">
    <property type="term" value="P:methylation"/>
    <property type="evidence" value="ECO:0007669"/>
    <property type="project" value="UniProtKB-KW"/>
</dbReference>
<reference evidence="5" key="1">
    <citation type="submission" date="2023-08" db="EMBL/GenBank/DDBJ databases">
        <title>A collection of bacterial strains from the Burkholderia cepacia Research Laboratory and Repository.</title>
        <authorList>
            <person name="Lipuma J."/>
            <person name="Spilker T."/>
        </authorList>
    </citation>
    <scope>NUCLEOTIDE SEQUENCE</scope>
    <source>
        <strain evidence="5">AU0862</strain>
    </source>
</reference>
<dbReference type="SUPFAM" id="SSF53335">
    <property type="entry name" value="S-adenosyl-L-methionine-dependent methyltransferases"/>
    <property type="match status" value="1"/>
</dbReference>
<dbReference type="PANTHER" id="PTHR44942:SF4">
    <property type="entry name" value="METHYLTRANSFERASE TYPE 11 DOMAIN-CONTAINING PROTEIN"/>
    <property type="match status" value="1"/>
</dbReference>
<evidence type="ECO:0000313" key="6">
    <source>
        <dbReference type="Proteomes" id="UP001199070"/>
    </source>
</evidence>
<dbReference type="Pfam" id="PF08241">
    <property type="entry name" value="Methyltransf_11"/>
    <property type="match status" value="1"/>
</dbReference>